<feature type="signal peptide" evidence="1">
    <location>
        <begin position="1"/>
        <end position="26"/>
    </location>
</feature>
<evidence type="ECO:0000313" key="3">
    <source>
        <dbReference type="EMBL" id="KKB50647.1"/>
    </source>
</evidence>
<dbReference type="Pfam" id="PF16249">
    <property type="entry name" value="DUF4906"/>
    <property type="match status" value="1"/>
</dbReference>
<dbReference type="InterPro" id="IPR032594">
    <property type="entry name" value="DUF4906"/>
</dbReference>
<keyword evidence="4" id="KW-1185">Reference proteome</keyword>
<comment type="caution">
    <text evidence="3">The sequence shown here is derived from an EMBL/GenBank/DDBJ whole genome shotgun (WGS) entry which is preliminary data.</text>
</comment>
<sequence length="309" mass="34055">MKNKIIVYVPVLLTFISCLFTTGCSSSEEDTSNDGFRFCVQQPQSIDVETKAVLGDASESTEISNAWIVQYNSGSDNILNCRYITDGFTGKENGYLLEIKTADDAFSKIASDFYIILIYRAYAKLTLNVKFPTNSNDFFEVSEATITNIPKNMALYAGGGGNANYPDINDIETDPIILSSVSTNGGPVSFYMPENIRGTGSSLTFQGKNIVSNGPGGNLNGCTYLTLKGKYYYNKTQSGGNYVQDPIDVEYRFYLGSNLTNDYNIRRDHHYKLTVNITGANSADLRVTITNGNVAVFDEVETIENKVDF</sequence>
<evidence type="ECO:0000256" key="1">
    <source>
        <dbReference type="SAM" id="SignalP"/>
    </source>
</evidence>
<proteinExistence type="predicted"/>
<dbReference type="PATRIC" id="fig|1203610.3.peg.4260"/>
<dbReference type="PROSITE" id="PS51257">
    <property type="entry name" value="PROKAR_LIPOPROTEIN"/>
    <property type="match status" value="1"/>
</dbReference>
<keyword evidence="1" id="KW-0732">Signal</keyword>
<evidence type="ECO:0000313" key="4">
    <source>
        <dbReference type="Proteomes" id="UP000033035"/>
    </source>
</evidence>
<evidence type="ECO:0000259" key="2">
    <source>
        <dbReference type="Pfam" id="PF16249"/>
    </source>
</evidence>
<reference evidence="3 4" key="1">
    <citation type="submission" date="2013-04" db="EMBL/GenBank/DDBJ databases">
        <title>The Genome Sequence of Parabacteroides gordonii DSM 23371.</title>
        <authorList>
            <consortium name="The Broad Institute Genomics Platform"/>
            <person name="Earl A."/>
            <person name="Ward D."/>
            <person name="Feldgarden M."/>
            <person name="Gevers D."/>
            <person name="Martens E."/>
            <person name="Sakamoto M."/>
            <person name="Benno Y."/>
            <person name="Suzuki N."/>
            <person name="Matsunaga N."/>
            <person name="Koshihara K."/>
            <person name="Seki M."/>
            <person name="Komiya H."/>
            <person name="Walker B."/>
            <person name="Young S."/>
            <person name="Zeng Q."/>
            <person name="Gargeya S."/>
            <person name="Fitzgerald M."/>
            <person name="Haas B."/>
            <person name="Abouelleil A."/>
            <person name="Allen A.W."/>
            <person name="Alvarado L."/>
            <person name="Arachchi H.M."/>
            <person name="Berlin A.M."/>
            <person name="Chapman S.B."/>
            <person name="Gainer-Dewar J."/>
            <person name="Goldberg J."/>
            <person name="Griggs A."/>
            <person name="Gujja S."/>
            <person name="Hansen M."/>
            <person name="Howarth C."/>
            <person name="Imamovic A."/>
            <person name="Ireland A."/>
            <person name="Larimer J."/>
            <person name="McCowan C."/>
            <person name="Murphy C."/>
            <person name="Pearson M."/>
            <person name="Poon T.W."/>
            <person name="Priest M."/>
            <person name="Roberts A."/>
            <person name="Saif S."/>
            <person name="Shea T."/>
            <person name="Sisk P."/>
            <person name="Sykes S."/>
            <person name="Wortman J."/>
            <person name="Nusbaum C."/>
            <person name="Birren B."/>
        </authorList>
    </citation>
    <scope>NUCLEOTIDE SEQUENCE [LARGE SCALE GENOMIC DNA]</scope>
    <source>
        <strain evidence="3 4">MS-1</strain>
    </source>
</reference>
<protein>
    <recommendedName>
        <fullName evidence="2">DUF4906 domain-containing protein</fullName>
    </recommendedName>
</protein>
<organism evidence="3 4">
    <name type="scientific">Parabacteroides gordonii MS-1 = DSM 23371</name>
    <dbReference type="NCBI Taxonomy" id="1203610"/>
    <lineage>
        <taxon>Bacteria</taxon>
        <taxon>Pseudomonadati</taxon>
        <taxon>Bacteroidota</taxon>
        <taxon>Bacteroidia</taxon>
        <taxon>Bacteroidales</taxon>
        <taxon>Tannerellaceae</taxon>
        <taxon>Parabacteroides</taxon>
    </lineage>
</organism>
<feature type="chain" id="PRO_5002488358" description="DUF4906 domain-containing protein" evidence="1">
    <location>
        <begin position="27"/>
        <end position="309"/>
    </location>
</feature>
<dbReference type="Proteomes" id="UP000033035">
    <property type="component" value="Unassembled WGS sequence"/>
</dbReference>
<gene>
    <name evidence="3" type="ORF">HMPREF1536_04186</name>
</gene>
<dbReference type="HOGENOM" id="CLU_064485_0_0_10"/>
<dbReference type="STRING" id="1203610.HMPREF1536_04186"/>
<name>A0A0F5IZN1_9BACT</name>
<accession>A0A0F5IZN1</accession>
<dbReference type="AlphaFoldDB" id="A0A0F5IZN1"/>
<dbReference type="EMBL" id="AQHW01000020">
    <property type="protein sequence ID" value="KKB50647.1"/>
    <property type="molecule type" value="Genomic_DNA"/>
</dbReference>
<feature type="domain" description="DUF4906" evidence="2">
    <location>
        <begin position="189"/>
        <end position="275"/>
    </location>
</feature>
<dbReference type="RefSeq" id="WP_028729293.1">
    <property type="nucleotide sequence ID" value="NZ_KE386763.1"/>
</dbReference>